<dbReference type="GO" id="GO:0030497">
    <property type="term" value="P:fatty acid elongation"/>
    <property type="evidence" value="ECO:0007669"/>
    <property type="project" value="UniProtKB-ARBA"/>
</dbReference>
<dbReference type="GO" id="GO:0004315">
    <property type="term" value="F:3-oxoacyl-[acyl-carrier-protein] synthase activity"/>
    <property type="evidence" value="ECO:0007669"/>
    <property type="project" value="UniProtKB-UniRule"/>
</dbReference>
<feature type="active site" description="For beta-ketoacyl synthase activity" evidence="12">
    <location>
        <position position="176"/>
    </location>
</feature>
<protein>
    <recommendedName>
        <fullName evidence="4 11">3-oxoacyl-[acyl-carrier-protein] synthase 2</fullName>
        <ecNumber evidence="3 11">2.3.1.179</ecNumber>
    </recommendedName>
</protein>
<evidence type="ECO:0000256" key="6">
    <source>
        <dbReference type="ARBA" id="ARBA00022679"/>
    </source>
</evidence>
<dbReference type="Pfam" id="PF02801">
    <property type="entry name" value="Ketoacyl-synt_C"/>
    <property type="match status" value="1"/>
</dbReference>
<dbReference type="InterPro" id="IPR014031">
    <property type="entry name" value="Ketoacyl_synth_C"/>
</dbReference>
<keyword evidence="10 11" id="KW-0012">Acyltransferase</keyword>
<evidence type="ECO:0000256" key="11">
    <source>
        <dbReference type="PIRNR" id="PIRNR000447"/>
    </source>
</evidence>
<evidence type="ECO:0000256" key="10">
    <source>
        <dbReference type="ARBA" id="ARBA00023315"/>
    </source>
</evidence>
<evidence type="ECO:0000256" key="12">
    <source>
        <dbReference type="PIRSR" id="PIRSR000447-1"/>
    </source>
</evidence>
<sequence length="426" mass="44876">MNRKVVVTGMGAISPIGNSVAEFSASLKAGKSGVGPITLFDASEFDVQIAAEVKNFDPTRWIDKKDARKMARFTQFAVAAAAQALEQAGLVESRSADGGEEGKPRLACNPEKTGIVLGNGIGGWEVVEESFRKMITSGPRRMLPLTVPLMINNEAAGNISMIYGTKGPAFTQVTACASGTDALGQALDLIRSGRCDVVISGGTEAAIVPFAIGGFQMLKALSTKRNHEPEKASRPFDADRDGFVMGEGAGILILESEEHAKARGAKILAEFAGYGATADAYHITAPDPSGEGGARAIKAALEDAEVKPEEVQYYNAHGTSTEINDPTETKMIKIAFGEHAYKMKVSSTKSMTGHCIAGGGGLEAIACILAITEGFYPPTINLENPDPECDLDYVPNQVQYGTINVAASGSLGFGGHNGVVVFKRYY</sequence>
<dbReference type="Gene3D" id="3.40.47.10">
    <property type="match status" value="1"/>
</dbReference>
<dbReference type="Proteomes" id="UP000000503">
    <property type="component" value="Chromosome"/>
</dbReference>
<dbReference type="PROSITE" id="PS52004">
    <property type="entry name" value="KS3_2"/>
    <property type="match status" value="1"/>
</dbReference>
<keyword evidence="9 11" id="KW-0275">Fatty acid biosynthesis</keyword>
<evidence type="ECO:0000313" key="15">
    <source>
        <dbReference type="EMBL" id="AEJ20165.1"/>
    </source>
</evidence>
<dbReference type="FunFam" id="3.40.47.10:FF:000029">
    <property type="entry name" value="3-oxoacyl-[acyl-carrier-protein] synthase 1"/>
    <property type="match status" value="1"/>
</dbReference>
<dbReference type="NCBIfam" id="TIGR03150">
    <property type="entry name" value="fabF"/>
    <property type="match status" value="1"/>
</dbReference>
<dbReference type="PANTHER" id="PTHR11712">
    <property type="entry name" value="POLYKETIDE SYNTHASE-RELATED"/>
    <property type="match status" value="1"/>
</dbReference>
<proteinExistence type="inferred from homology"/>
<dbReference type="PANTHER" id="PTHR11712:SF336">
    <property type="entry name" value="3-OXOACYL-[ACYL-CARRIER-PROTEIN] SYNTHASE, MITOCHONDRIAL"/>
    <property type="match status" value="1"/>
</dbReference>
<keyword evidence="5 11" id="KW-0444">Lipid biosynthesis</keyword>
<dbReference type="Pfam" id="PF00109">
    <property type="entry name" value="ketoacyl-synt"/>
    <property type="match status" value="1"/>
</dbReference>
<evidence type="ECO:0000256" key="13">
    <source>
        <dbReference type="RuleBase" id="RU003694"/>
    </source>
</evidence>
<dbReference type="FunFam" id="3.40.47.10:FF:000018">
    <property type="entry name" value="3-oxoacyl-[acyl-carrier-protein] synthase 2"/>
    <property type="match status" value="1"/>
</dbReference>
<comment type="similarity">
    <text evidence="2 11 13">Belongs to the thiolase-like superfamily. Beta-ketoacyl-ACP synthases family.</text>
</comment>
<dbReference type="InterPro" id="IPR014030">
    <property type="entry name" value="Ketoacyl_synth_N"/>
</dbReference>
<keyword evidence="7" id="KW-0276">Fatty acid metabolism</keyword>
<dbReference type="UniPathway" id="UPA00094"/>
<gene>
    <name evidence="15" type="ordered locus">Spica_2038</name>
</gene>
<name>F8EZE2_GRAC1</name>
<organism evidence="15 16">
    <name type="scientific">Gracilinema caldarium (strain ATCC 51460 / DSM 7334 / H1)</name>
    <name type="common">Treponema caldarium</name>
    <dbReference type="NCBI Taxonomy" id="744872"/>
    <lineage>
        <taxon>Bacteria</taxon>
        <taxon>Pseudomonadati</taxon>
        <taxon>Spirochaetota</taxon>
        <taxon>Spirochaetia</taxon>
        <taxon>Spirochaetales</taxon>
        <taxon>Breznakiellaceae</taxon>
        <taxon>Gracilinema</taxon>
    </lineage>
</organism>
<dbReference type="GO" id="GO:0005829">
    <property type="term" value="C:cytosol"/>
    <property type="evidence" value="ECO:0007669"/>
    <property type="project" value="TreeGrafter"/>
</dbReference>
<dbReference type="EMBL" id="CP002868">
    <property type="protein sequence ID" value="AEJ20165.1"/>
    <property type="molecule type" value="Genomic_DNA"/>
</dbReference>
<keyword evidence="6 11" id="KW-0808">Transferase</keyword>
<dbReference type="InterPro" id="IPR020841">
    <property type="entry name" value="PKS_Beta-ketoAc_synthase_dom"/>
</dbReference>
<dbReference type="eggNOG" id="COG0304">
    <property type="taxonomic scope" value="Bacteria"/>
</dbReference>
<dbReference type="RefSeq" id="WP_013969454.1">
    <property type="nucleotide sequence ID" value="NC_015732.1"/>
</dbReference>
<evidence type="ECO:0000256" key="4">
    <source>
        <dbReference type="ARBA" id="ARBA00014657"/>
    </source>
</evidence>
<comment type="function">
    <text evidence="11">Involved in the type II fatty acid elongation cycle. Catalyzes the elongation of a wide range of acyl-ACP by the addition of two carbons from malonyl-ACP to an acyl acceptor. Can efficiently catalyze the conversion of palmitoleoyl-ACP (cis-hexadec-9-enoyl-ACP) to cis-vaccenoyl-ACP (cis-octadec-11-enoyl-ACP), an essential step in the thermal regulation of fatty acid composition.</text>
</comment>
<dbReference type="AlphaFoldDB" id="F8EZE2"/>
<dbReference type="InterPro" id="IPR000794">
    <property type="entry name" value="Beta-ketoacyl_synthase"/>
</dbReference>
<dbReference type="KEGG" id="scd:Spica_2038"/>
<dbReference type="InterPro" id="IPR016039">
    <property type="entry name" value="Thiolase-like"/>
</dbReference>
<reference evidence="16" key="1">
    <citation type="journal article" date="2013" name="Stand. Genomic Sci.">
        <title>Genome sequence of the thermophilic fresh-water bacterium Spirochaeta caldaria type strain (H1(T)), reclassification of Spirochaeta caldaria, Spirochaeta stenostrepta, and Spirochaeta zuelzerae in the genus Treponema as Treponema caldaria comb. nov., Treponema stenostrepta comb. nov., and Treponema zuelzerae comb. nov., and emendation of the genus Treponema.</title>
        <authorList>
            <person name="Abt B."/>
            <person name="Goker M."/>
            <person name="Scheuner C."/>
            <person name="Han C."/>
            <person name="Lu M."/>
            <person name="Misra M."/>
            <person name="Lapidus A."/>
            <person name="Nolan M."/>
            <person name="Lucas S."/>
            <person name="Hammon N."/>
            <person name="Deshpande S."/>
            <person name="Cheng J.F."/>
            <person name="Tapia R."/>
            <person name="Goodwin L.A."/>
            <person name="Pitluck S."/>
            <person name="Liolios K."/>
            <person name="Pagani I."/>
            <person name="Ivanova N."/>
            <person name="Mavromatis K."/>
            <person name="Mikhailova N."/>
            <person name="Huntemann M."/>
            <person name="Pati A."/>
            <person name="Chen A."/>
            <person name="Palaniappan K."/>
            <person name="Land M."/>
            <person name="Hauser L."/>
            <person name="Jeffries C.D."/>
            <person name="Rohde M."/>
            <person name="Spring S."/>
            <person name="Gronow S."/>
            <person name="Detter J.C."/>
            <person name="Bristow J."/>
            <person name="Eisen J.A."/>
            <person name="Markowitz V."/>
            <person name="Hugenholtz P."/>
            <person name="Kyrpides N.C."/>
            <person name="Woyke T."/>
            <person name="Klenk H.P."/>
        </authorList>
    </citation>
    <scope>NUCLEOTIDE SEQUENCE</scope>
    <source>
        <strain evidence="16">ATCC 51460 / DSM 7334 / H1</strain>
    </source>
</reference>
<dbReference type="SMART" id="SM00825">
    <property type="entry name" value="PKS_KS"/>
    <property type="match status" value="1"/>
</dbReference>
<evidence type="ECO:0000256" key="9">
    <source>
        <dbReference type="ARBA" id="ARBA00023160"/>
    </source>
</evidence>
<evidence type="ECO:0000256" key="2">
    <source>
        <dbReference type="ARBA" id="ARBA00008467"/>
    </source>
</evidence>
<comment type="catalytic activity">
    <reaction evidence="11">
        <text>a fatty acyl-[ACP] + malonyl-[ACP] + H(+) = a 3-oxoacyl-[ACP] + holo-[ACP] + CO2</text>
        <dbReference type="Rhea" id="RHEA:22836"/>
        <dbReference type="Rhea" id="RHEA-COMP:9623"/>
        <dbReference type="Rhea" id="RHEA-COMP:9685"/>
        <dbReference type="Rhea" id="RHEA-COMP:9916"/>
        <dbReference type="Rhea" id="RHEA-COMP:14125"/>
        <dbReference type="ChEBI" id="CHEBI:15378"/>
        <dbReference type="ChEBI" id="CHEBI:16526"/>
        <dbReference type="ChEBI" id="CHEBI:64479"/>
        <dbReference type="ChEBI" id="CHEBI:78449"/>
        <dbReference type="ChEBI" id="CHEBI:78776"/>
        <dbReference type="ChEBI" id="CHEBI:138651"/>
    </reaction>
</comment>
<keyword evidence="16" id="KW-1185">Reference proteome</keyword>
<dbReference type="EC" id="2.3.1.179" evidence="3 11"/>
<evidence type="ECO:0000259" key="14">
    <source>
        <dbReference type="PROSITE" id="PS52004"/>
    </source>
</evidence>
<dbReference type="PIRSF" id="PIRSF000447">
    <property type="entry name" value="KAS_II"/>
    <property type="match status" value="1"/>
</dbReference>
<accession>F8EZE2</accession>
<evidence type="ECO:0000256" key="8">
    <source>
        <dbReference type="ARBA" id="ARBA00023098"/>
    </source>
</evidence>
<keyword evidence="8" id="KW-0443">Lipid metabolism</keyword>
<dbReference type="SUPFAM" id="SSF53901">
    <property type="entry name" value="Thiolase-like"/>
    <property type="match status" value="2"/>
</dbReference>
<dbReference type="HOGENOM" id="CLU_000022_69_2_12"/>
<evidence type="ECO:0000256" key="5">
    <source>
        <dbReference type="ARBA" id="ARBA00022516"/>
    </source>
</evidence>
<comment type="pathway">
    <text evidence="1 11">Lipid metabolism; fatty acid biosynthesis.</text>
</comment>
<evidence type="ECO:0000256" key="1">
    <source>
        <dbReference type="ARBA" id="ARBA00005194"/>
    </source>
</evidence>
<dbReference type="CDD" id="cd00834">
    <property type="entry name" value="KAS_I_II"/>
    <property type="match status" value="1"/>
</dbReference>
<dbReference type="OrthoDB" id="9808669at2"/>
<comment type="catalytic activity">
    <reaction evidence="11">
        <text>(9Z)-hexadecenoyl-[ACP] + malonyl-[ACP] + H(+) = 3-oxo-(11Z)-octadecenoyl-[ACP] + holo-[ACP] + CO2</text>
        <dbReference type="Rhea" id="RHEA:55040"/>
        <dbReference type="Rhea" id="RHEA-COMP:9623"/>
        <dbReference type="Rhea" id="RHEA-COMP:9685"/>
        <dbReference type="Rhea" id="RHEA-COMP:10800"/>
        <dbReference type="Rhea" id="RHEA-COMP:14074"/>
        <dbReference type="ChEBI" id="CHEBI:15378"/>
        <dbReference type="ChEBI" id="CHEBI:16526"/>
        <dbReference type="ChEBI" id="CHEBI:64479"/>
        <dbReference type="ChEBI" id="CHEBI:78449"/>
        <dbReference type="ChEBI" id="CHEBI:83989"/>
        <dbReference type="ChEBI" id="CHEBI:138538"/>
        <dbReference type="EC" id="2.3.1.179"/>
    </reaction>
</comment>
<dbReference type="STRING" id="744872.Spica_2038"/>
<dbReference type="InterPro" id="IPR017568">
    <property type="entry name" value="3-oxoacyl-ACP_synth-2"/>
</dbReference>
<feature type="domain" description="Ketosynthase family 3 (KS3)" evidence="14">
    <location>
        <begin position="2"/>
        <end position="424"/>
    </location>
</feature>
<evidence type="ECO:0000256" key="7">
    <source>
        <dbReference type="ARBA" id="ARBA00022832"/>
    </source>
</evidence>
<evidence type="ECO:0000256" key="3">
    <source>
        <dbReference type="ARBA" id="ARBA00012356"/>
    </source>
</evidence>
<evidence type="ECO:0000313" key="16">
    <source>
        <dbReference type="Proteomes" id="UP000000503"/>
    </source>
</evidence>
<dbReference type="NCBIfam" id="NF005589">
    <property type="entry name" value="PRK07314.1"/>
    <property type="match status" value="1"/>
</dbReference>